<dbReference type="Gene3D" id="2.40.128.130">
    <property type="entry name" value="Autotransporter beta-domain"/>
    <property type="match status" value="1"/>
</dbReference>
<evidence type="ECO:0000313" key="1">
    <source>
        <dbReference type="EMBL" id="AGS53899.1"/>
    </source>
</evidence>
<dbReference type="EMBL" id="JQ844260">
    <property type="protein sequence ID" value="AGS53899.1"/>
    <property type="molecule type" value="Genomic_DNA"/>
</dbReference>
<dbReference type="AlphaFoldDB" id="A0A806KRX3"/>
<proteinExistence type="predicted"/>
<protein>
    <recommendedName>
        <fullName evidence="2">Outer membrane protein beta-barrel domain-containing protein</fullName>
    </recommendedName>
</protein>
<name>A0A806KRX3_9BACT</name>
<evidence type="ECO:0008006" key="2">
    <source>
        <dbReference type="Google" id="ProtNLM"/>
    </source>
</evidence>
<accession>A0A806KRX3</accession>
<sequence>MIKSDEDMKEITDAIHSSGFGISLQYERQISEKWSVGGRFAYLDCSVGIWDEEVFAGGESEKLTLDMSLVSFSLEIHARYFPFTGTFFVDGMMGYGSLAVEINGGLFITTSSGTKEQAELEFTASRNYLKYGIKTGWRIDFGKPGGFVFEPSLGYYGAVGIGKTIAAQVSDEVGDGEADYNFDNAFNLLENFIFIGGPRLSLSFGWRF</sequence>
<organism evidence="1">
    <name type="scientific">uncultured bacterium contig00078</name>
    <dbReference type="NCBI Taxonomy" id="1181556"/>
    <lineage>
        <taxon>Bacteria</taxon>
        <taxon>environmental samples</taxon>
    </lineage>
</organism>
<dbReference type="InterPro" id="IPR036709">
    <property type="entry name" value="Autotransporte_beta_dom_sf"/>
</dbReference>
<reference evidence="1" key="1">
    <citation type="submission" date="2012-03" db="EMBL/GenBank/DDBJ databases">
        <title>Functional metagenomics reveals considerable lignocellulase gene clusters in the gut microbiome of a wood-feeding higher termite.</title>
        <authorList>
            <person name="Liu N."/>
        </authorList>
    </citation>
    <scope>NUCLEOTIDE SEQUENCE</scope>
</reference>
<dbReference type="SUPFAM" id="SSF103515">
    <property type="entry name" value="Autotransporter"/>
    <property type="match status" value="1"/>
</dbReference>